<dbReference type="InterPro" id="IPR006379">
    <property type="entry name" value="HAD-SF_hydro_IIB"/>
</dbReference>
<dbReference type="Gene3D" id="3.30.1240.10">
    <property type="match status" value="1"/>
</dbReference>
<dbReference type="PANTHER" id="PTHR10000:SF8">
    <property type="entry name" value="HAD SUPERFAMILY HYDROLASE-LIKE, TYPE 3"/>
    <property type="match status" value="1"/>
</dbReference>
<dbReference type="NCBIfam" id="TIGR00099">
    <property type="entry name" value="Cof-subfamily"/>
    <property type="match status" value="1"/>
</dbReference>
<dbReference type="SFLD" id="SFLDG01140">
    <property type="entry name" value="C2.B:_Phosphomannomutase_and_P"/>
    <property type="match status" value="1"/>
</dbReference>
<evidence type="ECO:0000313" key="1">
    <source>
        <dbReference type="EMBL" id="MBP1936190.1"/>
    </source>
</evidence>
<proteinExistence type="predicted"/>
<dbReference type="InterPro" id="IPR000150">
    <property type="entry name" value="Cof"/>
</dbReference>
<protein>
    <submittedName>
        <fullName evidence="1">Cof subfamily protein (Haloacid dehalogenase superfamily)</fullName>
    </submittedName>
</protein>
<dbReference type="InterPro" id="IPR036412">
    <property type="entry name" value="HAD-like_sf"/>
</dbReference>
<dbReference type="SFLD" id="SFLDG01144">
    <property type="entry name" value="C2.B.4:_PGP_Like"/>
    <property type="match status" value="1"/>
</dbReference>
<dbReference type="PANTHER" id="PTHR10000">
    <property type="entry name" value="PHOSPHOSERINE PHOSPHATASE"/>
    <property type="match status" value="1"/>
</dbReference>
<dbReference type="CDD" id="cd07516">
    <property type="entry name" value="HAD_Pase"/>
    <property type="match status" value="1"/>
</dbReference>
<dbReference type="NCBIfam" id="TIGR01484">
    <property type="entry name" value="HAD-SF-IIB"/>
    <property type="match status" value="1"/>
</dbReference>
<dbReference type="PROSITE" id="PS01228">
    <property type="entry name" value="COF_1"/>
    <property type="match status" value="1"/>
</dbReference>
<gene>
    <name evidence="1" type="ORF">J2Z20_001051</name>
</gene>
<dbReference type="InterPro" id="IPR023214">
    <property type="entry name" value="HAD_sf"/>
</dbReference>
<dbReference type="RefSeq" id="WP_209846099.1">
    <property type="nucleotide sequence ID" value="NZ_CBCRVE010000002.1"/>
</dbReference>
<accession>A0ABS4H250</accession>
<name>A0ABS4H250_9BACL</name>
<evidence type="ECO:0000313" key="2">
    <source>
        <dbReference type="Proteomes" id="UP001519273"/>
    </source>
</evidence>
<dbReference type="Gene3D" id="3.40.50.1000">
    <property type="entry name" value="HAD superfamily/HAD-like"/>
    <property type="match status" value="1"/>
</dbReference>
<dbReference type="Pfam" id="PF08282">
    <property type="entry name" value="Hydrolase_3"/>
    <property type="match status" value="1"/>
</dbReference>
<dbReference type="EMBL" id="JAGGKP010000001">
    <property type="protein sequence ID" value="MBP1936190.1"/>
    <property type="molecule type" value="Genomic_DNA"/>
</dbReference>
<sequence>MIKLIVSDLDGTLLNRDHQIQTEDQEAIKKARANDYHICFASGRMFTELSQVMQHFDEQFFAVSQNGATVHTNTKKLIASNHMNTETALELFRATRIDDLVNFIYCTDDSFYFTERTKETIAYEARVFGTGVEKHDLESALASNELQPSKFSFFGELDKLRSLQADLSAQFKGKLELYISDKDCLDVMPVHVSKGEGLSVLIHHLGLQRDEVACIGDSFNDLSMFALTPYSFAMKNSQEEVQKHARHVVQSVADAVEWVFEYNQSLTGSY</sequence>
<dbReference type="SUPFAM" id="SSF56784">
    <property type="entry name" value="HAD-like"/>
    <property type="match status" value="1"/>
</dbReference>
<keyword evidence="2" id="KW-1185">Reference proteome</keyword>
<reference evidence="1 2" key="1">
    <citation type="submission" date="2021-03" db="EMBL/GenBank/DDBJ databases">
        <title>Genomic Encyclopedia of Type Strains, Phase IV (KMG-IV): sequencing the most valuable type-strain genomes for metagenomic binning, comparative biology and taxonomic classification.</title>
        <authorList>
            <person name="Goeker M."/>
        </authorList>
    </citation>
    <scope>NUCLEOTIDE SEQUENCE [LARGE SCALE GENOMIC DNA]</scope>
    <source>
        <strain evidence="1 2">DSM 23491</strain>
    </source>
</reference>
<comment type="caution">
    <text evidence="1">The sequence shown here is derived from an EMBL/GenBank/DDBJ whole genome shotgun (WGS) entry which is preliminary data.</text>
</comment>
<dbReference type="Proteomes" id="UP001519273">
    <property type="component" value="Unassembled WGS sequence"/>
</dbReference>
<dbReference type="SFLD" id="SFLDS00003">
    <property type="entry name" value="Haloacid_Dehalogenase"/>
    <property type="match status" value="1"/>
</dbReference>
<organism evidence="1 2">
    <name type="scientific">Paenibacillus sediminis</name>
    <dbReference type="NCBI Taxonomy" id="664909"/>
    <lineage>
        <taxon>Bacteria</taxon>
        <taxon>Bacillati</taxon>
        <taxon>Bacillota</taxon>
        <taxon>Bacilli</taxon>
        <taxon>Bacillales</taxon>
        <taxon>Paenibacillaceae</taxon>
        <taxon>Paenibacillus</taxon>
    </lineage>
</organism>